<keyword evidence="1" id="KW-0001">2Fe-2S</keyword>
<dbReference type="InterPro" id="IPR036922">
    <property type="entry name" value="Rieske_2Fe-2S_sf"/>
</dbReference>
<evidence type="ECO:0000259" key="5">
    <source>
        <dbReference type="PROSITE" id="PS51296"/>
    </source>
</evidence>
<keyword evidence="7" id="KW-1185">Reference proteome</keyword>
<reference evidence="6" key="1">
    <citation type="submission" date="2020-10" db="EMBL/GenBank/DDBJ databases">
        <authorList>
            <person name="Lu T."/>
            <person name="Wang Q."/>
            <person name="Han X."/>
        </authorList>
    </citation>
    <scope>NUCLEOTIDE SEQUENCE</scope>
    <source>
        <strain evidence="6">WQ 366</strain>
    </source>
</reference>
<keyword evidence="2" id="KW-0479">Metal-binding</keyword>
<evidence type="ECO:0000256" key="2">
    <source>
        <dbReference type="ARBA" id="ARBA00022723"/>
    </source>
</evidence>
<dbReference type="Gene3D" id="2.102.10.10">
    <property type="entry name" value="Rieske [2Fe-2S] iron-sulphur domain"/>
    <property type="match status" value="1"/>
</dbReference>
<dbReference type="EMBL" id="JADEYP010000009">
    <property type="protein sequence ID" value="MCA5004780.1"/>
    <property type="molecule type" value="Genomic_DNA"/>
</dbReference>
<keyword evidence="3" id="KW-0408">Iron</keyword>
<evidence type="ECO:0000256" key="4">
    <source>
        <dbReference type="ARBA" id="ARBA00023014"/>
    </source>
</evidence>
<protein>
    <submittedName>
        <fullName evidence="6">Rieske (2Fe-2S) protein</fullName>
    </submittedName>
</protein>
<proteinExistence type="predicted"/>
<dbReference type="SUPFAM" id="SSF50022">
    <property type="entry name" value="ISP domain"/>
    <property type="match status" value="1"/>
</dbReference>
<dbReference type="Pfam" id="PF00355">
    <property type="entry name" value="Rieske"/>
    <property type="match status" value="1"/>
</dbReference>
<dbReference type="Proteomes" id="UP001165302">
    <property type="component" value="Unassembled WGS sequence"/>
</dbReference>
<gene>
    <name evidence="6" type="ORF">IPZ78_06380</name>
</gene>
<sequence>MTWHKIPHSAIDSKKAIQQIKLAGKDFCLIYHEEKWHATSIKCPHAGANFTGGWCENGRLICPYHRHSFALGDGKGALGQYNAITIYRLEQKDSELYIELPESIFTKLANIFK</sequence>
<feature type="domain" description="Rieske" evidence="5">
    <location>
        <begin position="3"/>
        <end position="98"/>
    </location>
</feature>
<name>A0ABS7Z7D7_9SPHI</name>
<dbReference type="InterPro" id="IPR017941">
    <property type="entry name" value="Rieske_2Fe-2S"/>
</dbReference>
<comment type="caution">
    <text evidence="6">The sequence shown here is derived from an EMBL/GenBank/DDBJ whole genome shotgun (WGS) entry which is preliminary data.</text>
</comment>
<evidence type="ECO:0000313" key="6">
    <source>
        <dbReference type="EMBL" id="MCA5004780.1"/>
    </source>
</evidence>
<accession>A0ABS7Z7D7</accession>
<organism evidence="6 7">
    <name type="scientific">Sphingobacterium bovistauri</name>
    <dbReference type="NCBI Taxonomy" id="2781959"/>
    <lineage>
        <taxon>Bacteria</taxon>
        <taxon>Pseudomonadati</taxon>
        <taxon>Bacteroidota</taxon>
        <taxon>Sphingobacteriia</taxon>
        <taxon>Sphingobacteriales</taxon>
        <taxon>Sphingobacteriaceae</taxon>
        <taxon>Sphingobacterium</taxon>
    </lineage>
</organism>
<keyword evidence="4" id="KW-0411">Iron-sulfur</keyword>
<evidence type="ECO:0000256" key="1">
    <source>
        <dbReference type="ARBA" id="ARBA00022714"/>
    </source>
</evidence>
<evidence type="ECO:0000313" key="7">
    <source>
        <dbReference type="Proteomes" id="UP001165302"/>
    </source>
</evidence>
<dbReference type="RefSeq" id="WP_225552168.1">
    <property type="nucleotide sequence ID" value="NZ_JADEYP010000009.1"/>
</dbReference>
<dbReference type="PROSITE" id="PS51296">
    <property type="entry name" value="RIESKE"/>
    <property type="match status" value="1"/>
</dbReference>
<evidence type="ECO:0000256" key="3">
    <source>
        <dbReference type="ARBA" id="ARBA00023004"/>
    </source>
</evidence>
<dbReference type="CDD" id="cd03467">
    <property type="entry name" value="Rieske"/>
    <property type="match status" value="1"/>
</dbReference>